<dbReference type="AlphaFoldDB" id="A0A427AEQ5"/>
<accession>A0A427AEQ5</accession>
<name>A0A427AEQ5_ENSVE</name>
<dbReference type="EMBL" id="AMZH03002702">
    <property type="protein sequence ID" value="RRT74690.1"/>
    <property type="molecule type" value="Genomic_DNA"/>
</dbReference>
<reference evidence="1 2" key="1">
    <citation type="journal article" date="2014" name="Agronomy (Basel)">
        <title>A Draft Genome Sequence for Ensete ventricosum, the Drought-Tolerant Tree Against Hunger.</title>
        <authorList>
            <person name="Harrison J."/>
            <person name="Moore K.A."/>
            <person name="Paszkiewicz K."/>
            <person name="Jones T."/>
            <person name="Grant M."/>
            <person name="Ambacheew D."/>
            <person name="Muzemil S."/>
            <person name="Studholme D.J."/>
        </authorList>
    </citation>
    <scope>NUCLEOTIDE SEQUENCE [LARGE SCALE GENOMIC DNA]</scope>
</reference>
<proteinExistence type="predicted"/>
<gene>
    <name evidence="1" type="ORF">B296_00030345</name>
</gene>
<dbReference type="Proteomes" id="UP000287651">
    <property type="component" value="Unassembled WGS sequence"/>
</dbReference>
<evidence type="ECO:0000313" key="2">
    <source>
        <dbReference type="Proteomes" id="UP000287651"/>
    </source>
</evidence>
<feature type="non-terminal residue" evidence="1">
    <location>
        <position position="1"/>
    </location>
</feature>
<protein>
    <submittedName>
        <fullName evidence="1">Uncharacterized protein</fullName>
    </submittedName>
</protein>
<sequence length="56" mass="6070">EETKEWVATGRTAVEVMLLCTDGEGVGSDIRLEMATLHREEGAGSREWLAGDEGYG</sequence>
<organism evidence="1 2">
    <name type="scientific">Ensete ventricosum</name>
    <name type="common">Abyssinian banana</name>
    <name type="synonym">Musa ensete</name>
    <dbReference type="NCBI Taxonomy" id="4639"/>
    <lineage>
        <taxon>Eukaryota</taxon>
        <taxon>Viridiplantae</taxon>
        <taxon>Streptophyta</taxon>
        <taxon>Embryophyta</taxon>
        <taxon>Tracheophyta</taxon>
        <taxon>Spermatophyta</taxon>
        <taxon>Magnoliopsida</taxon>
        <taxon>Liliopsida</taxon>
        <taxon>Zingiberales</taxon>
        <taxon>Musaceae</taxon>
        <taxon>Ensete</taxon>
    </lineage>
</organism>
<evidence type="ECO:0000313" key="1">
    <source>
        <dbReference type="EMBL" id="RRT74690.1"/>
    </source>
</evidence>
<comment type="caution">
    <text evidence="1">The sequence shown here is derived from an EMBL/GenBank/DDBJ whole genome shotgun (WGS) entry which is preliminary data.</text>
</comment>